<comment type="caution">
    <text evidence="2">The sequence shown here is derived from an EMBL/GenBank/DDBJ whole genome shotgun (WGS) entry which is preliminary data.</text>
</comment>
<feature type="compositionally biased region" description="Basic and acidic residues" evidence="1">
    <location>
        <begin position="38"/>
        <end position="56"/>
    </location>
</feature>
<evidence type="ECO:0000313" key="3">
    <source>
        <dbReference type="Proteomes" id="UP001157946"/>
    </source>
</evidence>
<keyword evidence="3" id="KW-1185">Reference proteome</keyword>
<feature type="compositionally biased region" description="Polar residues" evidence="1">
    <location>
        <begin position="16"/>
        <end position="37"/>
    </location>
</feature>
<dbReference type="AlphaFoldDB" id="A0AA46AF57"/>
<proteinExistence type="predicted"/>
<accession>A0AA46AF57</accession>
<dbReference type="EMBL" id="FXTU01000003">
    <property type="protein sequence ID" value="SMP17761.1"/>
    <property type="molecule type" value="Genomic_DNA"/>
</dbReference>
<name>A0AA46AF57_9BACL</name>
<gene>
    <name evidence="2" type="ORF">SAMN06265361_10380</name>
</gene>
<organism evidence="2 3">
    <name type="scientific">Laceyella tengchongensis</name>
    <dbReference type="NCBI Taxonomy" id="574699"/>
    <lineage>
        <taxon>Bacteria</taxon>
        <taxon>Bacillati</taxon>
        <taxon>Bacillota</taxon>
        <taxon>Bacilli</taxon>
        <taxon>Bacillales</taxon>
        <taxon>Thermoactinomycetaceae</taxon>
        <taxon>Laceyella</taxon>
    </lineage>
</organism>
<feature type="compositionally biased region" description="Basic and acidic residues" evidence="1">
    <location>
        <begin position="1"/>
        <end position="15"/>
    </location>
</feature>
<reference evidence="2" key="1">
    <citation type="submission" date="2017-05" db="EMBL/GenBank/DDBJ databases">
        <authorList>
            <person name="Varghese N."/>
            <person name="Submissions S."/>
        </authorList>
    </citation>
    <scope>NUCLEOTIDE SEQUENCE</scope>
    <source>
        <strain evidence="2">DSM 45262</strain>
    </source>
</reference>
<evidence type="ECO:0000313" key="2">
    <source>
        <dbReference type="EMBL" id="SMP17761.1"/>
    </source>
</evidence>
<dbReference type="Proteomes" id="UP001157946">
    <property type="component" value="Unassembled WGS sequence"/>
</dbReference>
<feature type="region of interest" description="Disordered" evidence="1">
    <location>
        <begin position="1"/>
        <end position="56"/>
    </location>
</feature>
<sequence>MKPDIDPEIVSDGKRTQSGSIDTQLSSSARENALTQDEPTKFGELAPRDTLEEKRN</sequence>
<protein>
    <submittedName>
        <fullName evidence="2">Uncharacterized protein</fullName>
    </submittedName>
</protein>
<evidence type="ECO:0000256" key="1">
    <source>
        <dbReference type="SAM" id="MobiDB-lite"/>
    </source>
</evidence>